<proteinExistence type="predicted"/>
<gene>
    <name evidence="2" type="ORF">OLEA9_A085663</name>
</gene>
<accession>A0A8S0SE80</accession>
<reference evidence="2 3" key="1">
    <citation type="submission" date="2019-12" db="EMBL/GenBank/DDBJ databases">
        <authorList>
            <person name="Alioto T."/>
            <person name="Alioto T."/>
            <person name="Gomez Garrido J."/>
        </authorList>
    </citation>
    <scope>NUCLEOTIDE SEQUENCE [LARGE SCALE GENOMIC DNA]</scope>
</reference>
<feature type="transmembrane region" description="Helical" evidence="1">
    <location>
        <begin position="575"/>
        <end position="596"/>
    </location>
</feature>
<dbReference type="EMBL" id="CACTIH010004328">
    <property type="protein sequence ID" value="CAA2990583.1"/>
    <property type="molecule type" value="Genomic_DNA"/>
</dbReference>
<organism evidence="2 3">
    <name type="scientific">Olea europaea subsp. europaea</name>
    <dbReference type="NCBI Taxonomy" id="158383"/>
    <lineage>
        <taxon>Eukaryota</taxon>
        <taxon>Viridiplantae</taxon>
        <taxon>Streptophyta</taxon>
        <taxon>Embryophyta</taxon>
        <taxon>Tracheophyta</taxon>
        <taxon>Spermatophyta</taxon>
        <taxon>Magnoliopsida</taxon>
        <taxon>eudicotyledons</taxon>
        <taxon>Gunneridae</taxon>
        <taxon>Pentapetalae</taxon>
        <taxon>asterids</taxon>
        <taxon>lamiids</taxon>
        <taxon>Lamiales</taxon>
        <taxon>Oleaceae</taxon>
        <taxon>Oleeae</taxon>
        <taxon>Olea</taxon>
    </lineage>
</organism>
<keyword evidence="1" id="KW-0472">Membrane</keyword>
<comment type="caution">
    <text evidence="2">The sequence shown here is derived from an EMBL/GenBank/DDBJ whole genome shotgun (WGS) entry which is preliminary data.</text>
</comment>
<keyword evidence="1" id="KW-0812">Transmembrane</keyword>
<dbReference type="Gramene" id="OE9A085663T1">
    <property type="protein sequence ID" value="OE9A085663C1"/>
    <property type="gene ID" value="OE9A085663"/>
</dbReference>
<dbReference type="Proteomes" id="UP000594638">
    <property type="component" value="Unassembled WGS sequence"/>
</dbReference>
<protein>
    <submittedName>
        <fullName evidence="2">Uncharacterized protein</fullName>
    </submittedName>
</protein>
<sequence>MIVQAELQEALYKELLEYHPKCLKVMNYAQQIDGLKQRLSKQADQMLANIPESYIEPYLERANYELVLNNSLTLHKKYSKYYQLKLMQYRKSFHDNCLNKENLYDKKNAFITTLTDKQRFSDVILCNKSFVKMYGGSYKSLLGSKFSSLGVTDILGSIGDDQNRPIENDNLLMTTATSPVQSFGIHSSGYVFQTDVLIHRSPFIATMNYQSGIVRASLEQRDCIIVRENGEIIGPTKRLGTKLGILRNTKETHGKPFHIRQLSEDLEYVNRAFNYIKRLSKTRGSNYNNSPEINRKSFNDNASSCRIFIGKSDVSNKDSFMISEEEAREIYAVYTSTGQDITLRSLLPSEGSDSPKSYSYTCKVVNLFNGETYLKVFQFEGATEGKKDEKLKAQEFSEDIILKTLDKDSEPSVMTDDSANFGEVEERDQNLTDFEPIMLKTNDILISPIVRPTPEFQRMLITEGDSAQFFSPTLNTQPNQMLSSTQRFLTTQRNNMNVVKEALFIRPEKVKRLLSKETGETFTIESSHDVAGIVRSVAQRSSRTDASRKSSRGSEATVSDTVQKILKAKFYPKSLSFFAFLFYFMIVLCFSCLLMFKISLNQSIESFSLTKDILNKAQNNNYILLSVQRLLKTLYNFDTGSWTPADL</sequence>
<feature type="non-terminal residue" evidence="2">
    <location>
        <position position="647"/>
    </location>
</feature>
<evidence type="ECO:0000313" key="3">
    <source>
        <dbReference type="Proteomes" id="UP000594638"/>
    </source>
</evidence>
<dbReference type="AlphaFoldDB" id="A0A8S0SE80"/>
<evidence type="ECO:0000313" key="2">
    <source>
        <dbReference type="EMBL" id="CAA2990583.1"/>
    </source>
</evidence>
<keyword evidence="3" id="KW-1185">Reference proteome</keyword>
<evidence type="ECO:0000256" key="1">
    <source>
        <dbReference type="SAM" id="Phobius"/>
    </source>
</evidence>
<keyword evidence="1" id="KW-1133">Transmembrane helix</keyword>
<name>A0A8S0SE80_OLEEU</name>